<dbReference type="InterPro" id="IPR031709">
    <property type="entry name" value="PutAbiC"/>
</dbReference>
<accession>A0A8J8SMF7</accession>
<geneLocation type="plasmid" evidence="1 2">
    <name>unnamed5</name>
</geneLocation>
<dbReference type="AlphaFoldDB" id="A0A8J8SMF7"/>
<keyword evidence="1" id="KW-0614">Plasmid</keyword>
<dbReference type="EMBL" id="CP047294">
    <property type="protein sequence ID" value="QUS37422.1"/>
    <property type="molecule type" value="Genomic_DNA"/>
</dbReference>
<keyword evidence="2" id="KW-1185">Reference proteome</keyword>
<sequence>MEYFASELPDELMQDGSVSLTVEMQLMHYLELYDLLFESSLGPYFRLMYNCVRQIEFLEADDNEREVYSKILRAQLSSAEVKLLMFNCSTNWGMDFKWWVEKHELLKHLPKDDQRRNPSLASEYDHLRSRGGAI</sequence>
<dbReference type="RefSeq" id="WP_211785621.1">
    <property type="nucleotide sequence ID" value="NZ_CP047294.1"/>
</dbReference>
<evidence type="ECO:0000313" key="1">
    <source>
        <dbReference type="EMBL" id="QUS37422.1"/>
    </source>
</evidence>
<protein>
    <submittedName>
        <fullName evidence="1">Uncharacterized protein</fullName>
    </submittedName>
</protein>
<dbReference type="Proteomes" id="UP000679284">
    <property type="component" value="Plasmid unnamed5"/>
</dbReference>
<dbReference type="Pfam" id="PF16872">
    <property type="entry name" value="putAbiC"/>
    <property type="match status" value="1"/>
</dbReference>
<organism evidence="1 2">
    <name type="scientific">Falsirhodobacter algicola</name>
    <dbReference type="NCBI Taxonomy" id="2692330"/>
    <lineage>
        <taxon>Bacteria</taxon>
        <taxon>Pseudomonadati</taxon>
        <taxon>Pseudomonadota</taxon>
        <taxon>Alphaproteobacteria</taxon>
        <taxon>Rhodobacterales</taxon>
        <taxon>Paracoccaceae</taxon>
        <taxon>Falsirhodobacter</taxon>
    </lineage>
</organism>
<evidence type="ECO:0000313" key="2">
    <source>
        <dbReference type="Proteomes" id="UP000679284"/>
    </source>
</evidence>
<dbReference type="KEGG" id="fap:GR316_13665"/>
<gene>
    <name evidence="1" type="ORF">GR316_13665</name>
</gene>
<name>A0A8J8SMF7_9RHOB</name>
<proteinExistence type="predicted"/>
<reference evidence="1" key="1">
    <citation type="submission" date="2020-01" db="EMBL/GenBank/DDBJ databases">
        <authorList>
            <person name="Yang Y."/>
            <person name="Kwon Y.M."/>
        </authorList>
    </citation>
    <scope>NUCLEOTIDE SEQUENCE</scope>
    <source>
        <strain evidence="1">PG104</strain>
        <plasmid evidence="1">unnamed5</plasmid>
    </source>
</reference>